<keyword evidence="5" id="KW-0479">Metal-binding</keyword>
<dbReference type="AlphaFoldDB" id="A0A9P4JBY5"/>
<evidence type="ECO:0000256" key="2">
    <source>
        <dbReference type="ARBA" id="ARBA00012035"/>
    </source>
</evidence>
<organism evidence="14 15">
    <name type="scientific">Myriangium duriaei CBS 260.36</name>
    <dbReference type="NCBI Taxonomy" id="1168546"/>
    <lineage>
        <taxon>Eukaryota</taxon>
        <taxon>Fungi</taxon>
        <taxon>Dikarya</taxon>
        <taxon>Ascomycota</taxon>
        <taxon>Pezizomycotina</taxon>
        <taxon>Dothideomycetes</taxon>
        <taxon>Dothideomycetidae</taxon>
        <taxon>Myriangiales</taxon>
        <taxon>Myriangiaceae</taxon>
        <taxon>Myriangium</taxon>
    </lineage>
</organism>
<evidence type="ECO:0000256" key="10">
    <source>
        <dbReference type="ARBA" id="ARBA00022958"/>
    </source>
</evidence>
<keyword evidence="10" id="KW-0630">Potassium</keyword>
<dbReference type="PRINTS" id="PR00990">
    <property type="entry name" value="RIBOKINASE"/>
</dbReference>
<evidence type="ECO:0000259" key="13">
    <source>
        <dbReference type="Pfam" id="PF00294"/>
    </source>
</evidence>
<keyword evidence="6" id="KW-0547">Nucleotide-binding</keyword>
<feature type="domain" description="Carbohydrate kinase PfkB" evidence="13">
    <location>
        <begin position="8"/>
        <end position="307"/>
    </location>
</feature>
<keyword evidence="9" id="KW-0460">Magnesium</keyword>
<keyword evidence="11" id="KW-0119">Carbohydrate metabolism</keyword>
<keyword evidence="7 12" id="KW-0418">Kinase</keyword>
<dbReference type="Proteomes" id="UP000799439">
    <property type="component" value="Unassembled WGS sequence"/>
</dbReference>
<accession>A0A9P4JBY5</accession>
<dbReference type="InterPro" id="IPR011611">
    <property type="entry name" value="PfkB_dom"/>
</dbReference>
<evidence type="ECO:0000313" key="15">
    <source>
        <dbReference type="Proteomes" id="UP000799439"/>
    </source>
</evidence>
<evidence type="ECO:0000256" key="11">
    <source>
        <dbReference type="ARBA" id="ARBA00023277"/>
    </source>
</evidence>
<evidence type="ECO:0000256" key="4">
    <source>
        <dbReference type="ARBA" id="ARBA00022679"/>
    </source>
</evidence>
<dbReference type="InterPro" id="IPR002173">
    <property type="entry name" value="Carboh/pur_kinase_PfkB_CS"/>
</dbReference>
<proteinExistence type="inferred from homology"/>
<keyword evidence="15" id="KW-1185">Reference proteome</keyword>
<dbReference type="OrthoDB" id="415590at2759"/>
<dbReference type="HAMAP" id="MF_01987">
    <property type="entry name" value="Ribokinase"/>
    <property type="match status" value="1"/>
</dbReference>
<evidence type="ECO:0000256" key="9">
    <source>
        <dbReference type="ARBA" id="ARBA00022842"/>
    </source>
</evidence>
<comment type="caution">
    <text evidence="14">The sequence shown here is derived from an EMBL/GenBank/DDBJ whole genome shotgun (WGS) entry which is preliminary data.</text>
</comment>
<dbReference type="Pfam" id="PF00294">
    <property type="entry name" value="PfkB"/>
    <property type="match status" value="1"/>
</dbReference>
<dbReference type="PANTHER" id="PTHR10584:SF166">
    <property type="entry name" value="RIBOKINASE"/>
    <property type="match status" value="1"/>
</dbReference>
<evidence type="ECO:0000313" key="14">
    <source>
        <dbReference type="EMBL" id="KAF2157277.1"/>
    </source>
</evidence>
<dbReference type="PROSITE" id="PS00584">
    <property type="entry name" value="PFKB_KINASES_2"/>
    <property type="match status" value="1"/>
</dbReference>
<dbReference type="InterPro" id="IPR002139">
    <property type="entry name" value="Ribo/fructo_kinase"/>
</dbReference>
<evidence type="ECO:0000256" key="7">
    <source>
        <dbReference type="ARBA" id="ARBA00022777"/>
    </source>
</evidence>
<keyword evidence="4 12" id="KW-0808">Transferase</keyword>
<dbReference type="Gene3D" id="3.40.1190.20">
    <property type="match status" value="1"/>
</dbReference>
<keyword evidence="8" id="KW-0067">ATP-binding</keyword>
<gene>
    <name evidence="14" type="ORF">K461DRAFT_219349</name>
</gene>
<evidence type="ECO:0000256" key="5">
    <source>
        <dbReference type="ARBA" id="ARBA00022723"/>
    </source>
</evidence>
<reference evidence="14" key="1">
    <citation type="journal article" date="2020" name="Stud. Mycol.">
        <title>101 Dothideomycetes genomes: a test case for predicting lifestyles and emergence of pathogens.</title>
        <authorList>
            <person name="Haridas S."/>
            <person name="Albert R."/>
            <person name="Binder M."/>
            <person name="Bloem J."/>
            <person name="Labutti K."/>
            <person name="Salamov A."/>
            <person name="Andreopoulos B."/>
            <person name="Baker S."/>
            <person name="Barry K."/>
            <person name="Bills G."/>
            <person name="Bluhm B."/>
            <person name="Cannon C."/>
            <person name="Castanera R."/>
            <person name="Culley D."/>
            <person name="Daum C."/>
            <person name="Ezra D."/>
            <person name="Gonzalez J."/>
            <person name="Henrissat B."/>
            <person name="Kuo A."/>
            <person name="Liang C."/>
            <person name="Lipzen A."/>
            <person name="Lutzoni F."/>
            <person name="Magnuson J."/>
            <person name="Mondo S."/>
            <person name="Nolan M."/>
            <person name="Ohm R."/>
            <person name="Pangilinan J."/>
            <person name="Park H.-J."/>
            <person name="Ramirez L."/>
            <person name="Alfaro M."/>
            <person name="Sun H."/>
            <person name="Tritt A."/>
            <person name="Yoshinaga Y."/>
            <person name="Zwiers L.-H."/>
            <person name="Turgeon B."/>
            <person name="Goodwin S."/>
            <person name="Spatafora J."/>
            <person name="Crous P."/>
            <person name="Grigoriev I."/>
        </authorList>
    </citation>
    <scope>NUCLEOTIDE SEQUENCE</scope>
    <source>
        <strain evidence="14">CBS 260.36</strain>
    </source>
</reference>
<dbReference type="GO" id="GO:0006014">
    <property type="term" value="P:D-ribose metabolic process"/>
    <property type="evidence" value="ECO:0007669"/>
    <property type="project" value="InterPro"/>
</dbReference>
<dbReference type="CDD" id="cd01174">
    <property type="entry name" value="ribokinase"/>
    <property type="match status" value="1"/>
</dbReference>
<dbReference type="GO" id="GO:0004747">
    <property type="term" value="F:ribokinase activity"/>
    <property type="evidence" value="ECO:0007669"/>
    <property type="project" value="UniProtKB-EC"/>
</dbReference>
<evidence type="ECO:0000256" key="3">
    <source>
        <dbReference type="ARBA" id="ARBA00016943"/>
    </source>
</evidence>
<dbReference type="GO" id="GO:0005524">
    <property type="term" value="F:ATP binding"/>
    <property type="evidence" value="ECO:0007669"/>
    <property type="project" value="UniProtKB-KW"/>
</dbReference>
<dbReference type="GO" id="GO:0046872">
    <property type="term" value="F:metal ion binding"/>
    <property type="evidence" value="ECO:0007669"/>
    <property type="project" value="UniProtKB-KW"/>
</dbReference>
<comment type="similarity">
    <text evidence="1 12">Belongs to the carbohydrate kinase PfkB family.</text>
</comment>
<name>A0A9P4JBY5_9PEZI</name>
<evidence type="ECO:0000256" key="1">
    <source>
        <dbReference type="ARBA" id="ARBA00010688"/>
    </source>
</evidence>
<evidence type="ECO:0000256" key="12">
    <source>
        <dbReference type="RuleBase" id="RU003704"/>
    </source>
</evidence>
<evidence type="ECO:0000256" key="8">
    <source>
        <dbReference type="ARBA" id="ARBA00022840"/>
    </source>
</evidence>
<evidence type="ECO:0000256" key="6">
    <source>
        <dbReference type="ARBA" id="ARBA00022741"/>
    </source>
</evidence>
<dbReference type="InterPro" id="IPR011877">
    <property type="entry name" value="Ribokinase"/>
</dbReference>
<dbReference type="EC" id="2.7.1.15" evidence="2"/>
<feature type="non-terminal residue" evidence="14">
    <location>
        <position position="1"/>
    </location>
</feature>
<dbReference type="InterPro" id="IPR029056">
    <property type="entry name" value="Ribokinase-like"/>
</dbReference>
<dbReference type="SUPFAM" id="SSF53613">
    <property type="entry name" value="Ribokinase-like"/>
    <property type="match status" value="1"/>
</dbReference>
<sequence>LPTMTGAVAVIGSLNIDFITNTPRMADAGETLTATSFTTGFGGKGANQAVACARLSGPSNRRKVQTLMVGAVGSDSFGNDYLSALEKEGISTSHIRRVCDQKTGIANIIVEQATGENRILLAPNANHAFSADQDLVPDNAAVVVFQLEIPLSTVVHNARLAREKGKYVLLNPAPAVELPDEIYPAIDCIVLNETEAAIMTQGQDKPWTEFFFAKGVRDLVVLTLGGDGVHFVSREGPRAGQVVKVPARKVKVVDTTAAGDTFVGALATKIAEDPRNVAENVQGFVEFANAAAGRTVQKAGAMDAIPTLEEVQSNL</sequence>
<protein>
    <recommendedName>
        <fullName evidence="3">Ribokinase</fullName>
        <ecNumber evidence="2">2.7.1.15</ecNumber>
    </recommendedName>
</protein>
<dbReference type="EMBL" id="ML996081">
    <property type="protein sequence ID" value="KAF2157277.1"/>
    <property type="molecule type" value="Genomic_DNA"/>
</dbReference>
<dbReference type="PANTHER" id="PTHR10584">
    <property type="entry name" value="SUGAR KINASE"/>
    <property type="match status" value="1"/>
</dbReference>